<evidence type="ECO:0000313" key="11">
    <source>
        <dbReference type="Proteomes" id="UP001165074"/>
    </source>
</evidence>
<keyword evidence="6" id="KW-0119">Carbohydrate metabolism</keyword>
<dbReference type="PANTHER" id="PTHR38050:SF2">
    <property type="entry name" value="FERULOYL ESTERASE C-RELATED"/>
    <property type="match status" value="1"/>
</dbReference>
<name>A0A9W6S3Y3_9ACTN</name>
<protein>
    <submittedName>
        <fullName evidence="10">Hydrolase</fullName>
    </submittedName>
</protein>
<keyword evidence="11" id="KW-1185">Reference proteome</keyword>
<reference evidence="10" key="1">
    <citation type="submission" date="2023-03" db="EMBL/GenBank/DDBJ databases">
        <title>Actinoallomurus iriomotensis NBRC 103684.</title>
        <authorList>
            <person name="Ichikawa N."/>
            <person name="Sato H."/>
            <person name="Tonouchi N."/>
        </authorList>
    </citation>
    <scope>NUCLEOTIDE SEQUENCE</scope>
    <source>
        <strain evidence="10">NBRC 103684</strain>
    </source>
</reference>
<dbReference type="InterPro" id="IPR029058">
    <property type="entry name" value="AB_hydrolase_fold"/>
</dbReference>
<keyword evidence="7" id="KW-0624">Polysaccharide degradation</keyword>
<sequence>MRFPLRTAAAVFLALTLCGAATAPAMAQAGGTVDRPLPTTGCGKAPSVRPGDSSTEYLVSGGVRRSYLLHVPDRYDPRRPYALVLSFHGHKRTSAYQEELTGMSALNAVTVYPQGLVGTDGQTAWQGAPYSADVDDVLFTSDLITRLQGGYCVDPHRIYAAGKSNGGGFTGVLACRMAGRIAAFAPVSGAFYPQGGPCEPSRPVPIADFHGTADTTIPYNGDPARGLPDLPSWLNAWAARDRCLPRPAEHVIAGNVTVQDWRGCARGSTVRHYRIAGAGHVWPSTSPNLDSPTPTSIDATPLIWEFFRRNPLPAA</sequence>
<organism evidence="10 11">
    <name type="scientific">Actinoallomurus iriomotensis</name>
    <dbReference type="NCBI Taxonomy" id="478107"/>
    <lineage>
        <taxon>Bacteria</taxon>
        <taxon>Bacillati</taxon>
        <taxon>Actinomycetota</taxon>
        <taxon>Actinomycetes</taxon>
        <taxon>Streptosporangiales</taxon>
        <taxon>Thermomonosporaceae</taxon>
        <taxon>Actinoallomurus</taxon>
    </lineage>
</organism>
<dbReference type="Gene3D" id="3.40.50.1820">
    <property type="entry name" value="alpha/beta hydrolase"/>
    <property type="match status" value="1"/>
</dbReference>
<evidence type="ECO:0000313" key="10">
    <source>
        <dbReference type="EMBL" id="GLY86748.1"/>
    </source>
</evidence>
<dbReference type="Proteomes" id="UP001165074">
    <property type="component" value="Unassembled WGS sequence"/>
</dbReference>
<evidence type="ECO:0000256" key="6">
    <source>
        <dbReference type="ARBA" id="ARBA00023277"/>
    </source>
</evidence>
<feature type="chain" id="PRO_5040838077" evidence="9">
    <location>
        <begin position="28"/>
        <end position="315"/>
    </location>
</feature>
<evidence type="ECO:0000256" key="8">
    <source>
        <dbReference type="SAM" id="MobiDB-lite"/>
    </source>
</evidence>
<dbReference type="AlphaFoldDB" id="A0A9W6S3Y3"/>
<feature type="signal peptide" evidence="9">
    <location>
        <begin position="1"/>
        <end position="27"/>
    </location>
</feature>
<evidence type="ECO:0000256" key="2">
    <source>
        <dbReference type="ARBA" id="ARBA00022525"/>
    </source>
</evidence>
<keyword evidence="4 9" id="KW-0732">Signal</keyword>
<dbReference type="GO" id="GO:0045493">
    <property type="term" value="P:xylan catabolic process"/>
    <property type="evidence" value="ECO:0007669"/>
    <property type="project" value="UniProtKB-KW"/>
</dbReference>
<evidence type="ECO:0000256" key="1">
    <source>
        <dbReference type="ARBA" id="ARBA00004613"/>
    </source>
</evidence>
<dbReference type="GO" id="GO:0005576">
    <property type="term" value="C:extracellular region"/>
    <property type="evidence" value="ECO:0007669"/>
    <property type="project" value="UniProtKB-SubCell"/>
</dbReference>
<accession>A0A9W6S3Y3</accession>
<evidence type="ECO:0000256" key="7">
    <source>
        <dbReference type="ARBA" id="ARBA00023326"/>
    </source>
</evidence>
<dbReference type="GO" id="GO:0030600">
    <property type="term" value="F:feruloyl esterase activity"/>
    <property type="evidence" value="ECO:0007669"/>
    <property type="project" value="InterPro"/>
</dbReference>
<feature type="region of interest" description="Disordered" evidence="8">
    <location>
        <begin position="30"/>
        <end position="53"/>
    </location>
</feature>
<dbReference type="RefSeq" id="WP_285575188.1">
    <property type="nucleotide sequence ID" value="NZ_BSTK01000006.1"/>
</dbReference>
<dbReference type="SUPFAM" id="SSF53474">
    <property type="entry name" value="alpha/beta-Hydrolases"/>
    <property type="match status" value="2"/>
</dbReference>
<evidence type="ECO:0000256" key="9">
    <source>
        <dbReference type="SAM" id="SignalP"/>
    </source>
</evidence>
<evidence type="ECO:0000256" key="5">
    <source>
        <dbReference type="ARBA" id="ARBA00022801"/>
    </source>
</evidence>
<comment type="subcellular location">
    <subcellularLocation>
        <location evidence="1">Secreted</location>
    </subcellularLocation>
</comment>
<dbReference type="InterPro" id="IPR043595">
    <property type="entry name" value="FaeB/C/D"/>
</dbReference>
<dbReference type="PANTHER" id="PTHR38050">
    <property type="match status" value="1"/>
</dbReference>
<keyword evidence="3" id="KW-0858">Xylan degradation</keyword>
<keyword evidence="2" id="KW-0964">Secreted</keyword>
<keyword evidence="5 10" id="KW-0378">Hydrolase</keyword>
<comment type="caution">
    <text evidence="10">The sequence shown here is derived from an EMBL/GenBank/DDBJ whole genome shotgun (WGS) entry which is preliminary data.</text>
</comment>
<dbReference type="EMBL" id="BSTK01000006">
    <property type="protein sequence ID" value="GLY86748.1"/>
    <property type="molecule type" value="Genomic_DNA"/>
</dbReference>
<proteinExistence type="predicted"/>
<gene>
    <name evidence="10" type="primary">lpqC</name>
    <name evidence="10" type="ORF">Airi02_046770</name>
</gene>
<evidence type="ECO:0000256" key="3">
    <source>
        <dbReference type="ARBA" id="ARBA00022651"/>
    </source>
</evidence>
<evidence type="ECO:0000256" key="4">
    <source>
        <dbReference type="ARBA" id="ARBA00022729"/>
    </source>
</evidence>